<evidence type="ECO:0000259" key="1">
    <source>
        <dbReference type="SMART" id="SM01321"/>
    </source>
</evidence>
<dbReference type="InterPro" id="IPR036515">
    <property type="entry name" value="Transposase_17_sf"/>
</dbReference>
<dbReference type="InterPro" id="IPR002686">
    <property type="entry name" value="Transposase_17"/>
</dbReference>
<dbReference type="Gene3D" id="3.30.70.1290">
    <property type="entry name" value="Transposase IS200-like"/>
    <property type="match status" value="1"/>
</dbReference>
<dbReference type="PANTHER" id="PTHR33360:SF2">
    <property type="entry name" value="TRANSPOSASE FOR INSERTION SEQUENCE ELEMENT IS200"/>
    <property type="match status" value="1"/>
</dbReference>
<dbReference type="GO" id="GO:0004803">
    <property type="term" value="F:transposase activity"/>
    <property type="evidence" value="ECO:0007669"/>
    <property type="project" value="InterPro"/>
</dbReference>
<reference evidence="2 3" key="1">
    <citation type="submission" date="2015-09" db="EMBL/GenBank/DDBJ databases">
        <authorList>
            <consortium name="Pathogen Informatics"/>
        </authorList>
    </citation>
    <scope>NUCLEOTIDE SEQUENCE [LARGE SCALE GENOMIC DNA]</scope>
    <source>
        <strain evidence="2 3">2789STDY5834956</strain>
    </source>
</reference>
<evidence type="ECO:0000313" key="2">
    <source>
        <dbReference type="EMBL" id="CUQ30734.1"/>
    </source>
</evidence>
<feature type="domain" description="Transposase IS200-like" evidence="1">
    <location>
        <begin position="14"/>
        <end position="131"/>
    </location>
</feature>
<dbReference type="AlphaFoldDB" id="A0A174V7J8"/>
<gene>
    <name evidence="2" type="ORF">ERS852568_02771</name>
</gene>
<organism evidence="2 3">
    <name type="scientific">Clostridium baratii</name>
    <dbReference type="NCBI Taxonomy" id="1561"/>
    <lineage>
        <taxon>Bacteria</taxon>
        <taxon>Bacillati</taxon>
        <taxon>Bacillota</taxon>
        <taxon>Clostridia</taxon>
        <taxon>Eubacteriales</taxon>
        <taxon>Clostridiaceae</taxon>
        <taxon>Clostridium</taxon>
    </lineage>
</organism>
<dbReference type="Proteomes" id="UP000095563">
    <property type="component" value="Unassembled WGS sequence"/>
</dbReference>
<evidence type="ECO:0000313" key="3">
    <source>
        <dbReference type="Proteomes" id="UP000095563"/>
    </source>
</evidence>
<dbReference type="Pfam" id="PF01797">
    <property type="entry name" value="Y1_Tnp"/>
    <property type="match status" value="1"/>
</dbReference>
<proteinExistence type="predicted"/>
<dbReference type="GO" id="GO:0006313">
    <property type="term" value="P:DNA transposition"/>
    <property type="evidence" value="ECO:0007669"/>
    <property type="project" value="InterPro"/>
</dbReference>
<name>A0A174V7J8_9CLOT</name>
<protein>
    <submittedName>
        <fullName evidence="2">Transposase</fullName>
    </submittedName>
</protein>
<dbReference type="SMART" id="SM01321">
    <property type="entry name" value="Y1_Tnp"/>
    <property type="match status" value="1"/>
</dbReference>
<dbReference type="EMBL" id="CZBO01000008">
    <property type="protein sequence ID" value="CUQ30734.1"/>
    <property type="molecule type" value="Genomic_DNA"/>
</dbReference>
<dbReference type="PANTHER" id="PTHR33360">
    <property type="entry name" value="TRANSPOSASE FOR INSERTION SEQUENCE ELEMENT IS200"/>
    <property type="match status" value="1"/>
</dbReference>
<sequence length="138" mass="16525">MVKEMIYRITKNITSRINFQFIFCSRYRRAIFDIEGVEKRFCEIVKEVCEELDIKLYKIECKVDYVYISLEAPPKLSANDIERKIKAKSSPILINEFKELSKIPSIWTRNYLVTTDKKLDKMEVEKFLEKQKRDRSKG</sequence>
<accession>A0A174V7J8</accession>
<dbReference type="SUPFAM" id="SSF143422">
    <property type="entry name" value="Transposase IS200-like"/>
    <property type="match status" value="1"/>
</dbReference>
<dbReference type="GO" id="GO:0003677">
    <property type="term" value="F:DNA binding"/>
    <property type="evidence" value="ECO:0007669"/>
    <property type="project" value="InterPro"/>
</dbReference>
<dbReference type="NCBIfam" id="NF033573">
    <property type="entry name" value="transpos_IS200"/>
    <property type="match status" value="1"/>
</dbReference>